<dbReference type="InterPro" id="IPR029044">
    <property type="entry name" value="Nucleotide-diphossugar_trans"/>
</dbReference>
<dbReference type="PANTHER" id="PTHR46390">
    <property type="entry name" value="MANNOSE-1-PHOSPHATE GUANYLYLTRANSFERASE"/>
    <property type="match status" value="1"/>
</dbReference>
<dbReference type="FunFam" id="3.90.550.10:FF:000046">
    <property type="entry name" value="Mannose-1-phosphate guanylyltransferase (GDP)"/>
    <property type="match status" value="1"/>
</dbReference>
<evidence type="ECO:0000313" key="11">
    <source>
        <dbReference type="Proteomes" id="UP000824014"/>
    </source>
</evidence>
<dbReference type="GO" id="GO:0009298">
    <property type="term" value="P:GDP-mannose biosynthetic process"/>
    <property type="evidence" value="ECO:0007669"/>
    <property type="project" value="TreeGrafter"/>
</dbReference>
<keyword evidence="5" id="KW-0547">Nucleotide-binding</keyword>
<dbReference type="Pfam" id="PF00483">
    <property type="entry name" value="NTP_transferase"/>
    <property type="match status" value="1"/>
</dbReference>
<feature type="domain" description="Nucleotidyl transferase" evidence="8">
    <location>
        <begin position="8"/>
        <end position="288"/>
    </location>
</feature>
<keyword evidence="6" id="KW-0342">GTP-binding</keyword>
<dbReference type="InterPro" id="IPR054566">
    <property type="entry name" value="ManC/GMP-like_b-helix"/>
</dbReference>
<evidence type="ECO:0000256" key="2">
    <source>
        <dbReference type="ARBA" id="ARBA00012387"/>
    </source>
</evidence>
<dbReference type="SUPFAM" id="SSF159283">
    <property type="entry name" value="Guanosine diphospho-D-mannose pyrophosphorylase/mannose-6-phosphate isomerase linker domain"/>
    <property type="match status" value="1"/>
</dbReference>
<dbReference type="InterPro" id="IPR005835">
    <property type="entry name" value="NTP_transferase_dom"/>
</dbReference>
<keyword evidence="4" id="KW-0548">Nucleotidyltransferase</keyword>
<evidence type="ECO:0000256" key="3">
    <source>
        <dbReference type="ARBA" id="ARBA00022679"/>
    </source>
</evidence>
<dbReference type="EMBL" id="DXCC01000020">
    <property type="protein sequence ID" value="HIZ15497.1"/>
    <property type="molecule type" value="Genomic_DNA"/>
</dbReference>
<dbReference type="InterPro" id="IPR051161">
    <property type="entry name" value="Mannose-6P_isomerase_type2"/>
</dbReference>
<dbReference type="CDD" id="cd02509">
    <property type="entry name" value="GDP-M1P_Guanylyltransferase"/>
    <property type="match status" value="1"/>
</dbReference>
<dbReference type="InterPro" id="IPR049577">
    <property type="entry name" value="GMPP_N"/>
</dbReference>
<feature type="domain" description="MannoseP isomerase/GMP-like beta-helix" evidence="9">
    <location>
        <begin position="296"/>
        <end position="347"/>
    </location>
</feature>
<dbReference type="AlphaFoldDB" id="A0A9D2IMC7"/>
<comment type="catalytic activity">
    <reaction evidence="7">
        <text>alpha-D-mannose 1-phosphate + GTP + H(+) = GDP-alpha-D-mannose + diphosphate</text>
        <dbReference type="Rhea" id="RHEA:15229"/>
        <dbReference type="ChEBI" id="CHEBI:15378"/>
        <dbReference type="ChEBI" id="CHEBI:33019"/>
        <dbReference type="ChEBI" id="CHEBI:37565"/>
        <dbReference type="ChEBI" id="CHEBI:57527"/>
        <dbReference type="ChEBI" id="CHEBI:58409"/>
        <dbReference type="EC" id="2.7.7.13"/>
    </reaction>
</comment>
<proteinExistence type="inferred from homology"/>
<evidence type="ECO:0000313" key="10">
    <source>
        <dbReference type="EMBL" id="HIZ15497.1"/>
    </source>
</evidence>
<evidence type="ECO:0000256" key="4">
    <source>
        <dbReference type="ARBA" id="ARBA00022695"/>
    </source>
</evidence>
<accession>A0A9D2IMC7</accession>
<evidence type="ECO:0000256" key="5">
    <source>
        <dbReference type="ARBA" id="ARBA00022741"/>
    </source>
</evidence>
<dbReference type="Proteomes" id="UP000824014">
    <property type="component" value="Unassembled WGS sequence"/>
</dbReference>
<dbReference type="GO" id="GO:0005525">
    <property type="term" value="F:GTP binding"/>
    <property type="evidence" value="ECO:0007669"/>
    <property type="project" value="UniProtKB-KW"/>
</dbReference>
<evidence type="ECO:0000256" key="1">
    <source>
        <dbReference type="ARBA" id="ARBA00006115"/>
    </source>
</evidence>
<evidence type="ECO:0000259" key="8">
    <source>
        <dbReference type="Pfam" id="PF00483"/>
    </source>
</evidence>
<dbReference type="GO" id="GO:0004475">
    <property type="term" value="F:mannose-1-phosphate guanylyltransferase (GTP) activity"/>
    <property type="evidence" value="ECO:0007669"/>
    <property type="project" value="UniProtKB-EC"/>
</dbReference>
<organism evidence="10 11">
    <name type="scientific">Candidatus Tidjanibacter faecipullorum</name>
    <dbReference type="NCBI Taxonomy" id="2838766"/>
    <lineage>
        <taxon>Bacteria</taxon>
        <taxon>Pseudomonadati</taxon>
        <taxon>Bacteroidota</taxon>
        <taxon>Bacteroidia</taxon>
        <taxon>Bacteroidales</taxon>
        <taxon>Rikenellaceae</taxon>
        <taxon>Tidjanibacter</taxon>
    </lineage>
</organism>
<comment type="caution">
    <text evidence="10">The sequence shown here is derived from an EMBL/GenBank/DDBJ whole genome shotgun (WGS) entry which is preliminary data.</text>
</comment>
<dbReference type="PANTHER" id="PTHR46390:SF1">
    <property type="entry name" value="MANNOSE-1-PHOSPHATE GUANYLYLTRANSFERASE"/>
    <property type="match status" value="1"/>
</dbReference>
<sequence>MKNQTYCVIMAGGGGIRFWPVSRTARPKQFLDMLGTGKTFLRSTFERFASFIPAENFLVVTNAAHKELALEQLPELTERQILTEPLGRNTATCIAYAAFRLQATAPGAIMIVTPSDHLILNEAAFRDVVEEGVDFASTHDALVTIGVRPTRPATGYGYIQTGKSVGDSHLHQVRIFTEKPSAELAQAFLQSGDFVWNSGIFIWQTEAILRQLEKLMPDTYYLFRSAGAVFGTPQENDSIARIYPECRNISIDYAVMEQADNVYVRCGDFGWSDLGTWGSLYDYLPKDENGNTTGCEAVTFDTTDCLVRLPEGKLAVIDGLSDYIVVDTADALLICPKGTEQNIKRYIDAIKFHKGERHI</sequence>
<dbReference type="SUPFAM" id="SSF53448">
    <property type="entry name" value="Nucleotide-diphospho-sugar transferases"/>
    <property type="match status" value="1"/>
</dbReference>
<protein>
    <recommendedName>
        <fullName evidence="2">mannose-1-phosphate guanylyltransferase</fullName>
        <ecNumber evidence="2">2.7.7.13</ecNumber>
    </recommendedName>
</protein>
<dbReference type="EC" id="2.7.7.13" evidence="2"/>
<evidence type="ECO:0000256" key="7">
    <source>
        <dbReference type="ARBA" id="ARBA00047343"/>
    </source>
</evidence>
<name>A0A9D2IMC7_9BACT</name>
<reference evidence="10" key="1">
    <citation type="journal article" date="2021" name="PeerJ">
        <title>Extensive microbial diversity within the chicken gut microbiome revealed by metagenomics and culture.</title>
        <authorList>
            <person name="Gilroy R."/>
            <person name="Ravi A."/>
            <person name="Getino M."/>
            <person name="Pursley I."/>
            <person name="Horton D.L."/>
            <person name="Alikhan N.F."/>
            <person name="Baker D."/>
            <person name="Gharbi K."/>
            <person name="Hall N."/>
            <person name="Watson M."/>
            <person name="Adriaenssens E.M."/>
            <person name="Foster-Nyarko E."/>
            <person name="Jarju S."/>
            <person name="Secka A."/>
            <person name="Antonio M."/>
            <person name="Oren A."/>
            <person name="Chaudhuri R.R."/>
            <person name="La Ragione R."/>
            <person name="Hildebrand F."/>
            <person name="Pallen M.J."/>
        </authorList>
    </citation>
    <scope>NUCLEOTIDE SEQUENCE</scope>
    <source>
        <strain evidence="10">ChiHjej11B10-19426</strain>
    </source>
</reference>
<gene>
    <name evidence="10" type="ORF">H9816_06265</name>
</gene>
<keyword evidence="3 10" id="KW-0808">Transferase</keyword>
<evidence type="ECO:0000259" key="9">
    <source>
        <dbReference type="Pfam" id="PF22640"/>
    </source>
</evidence>
<comment type="similarity">
    <text evidence="1">Belongs to the mannose-6-phosphate isomerase type 2 family.</text>
</comment>
<dbReference type="Gene3D" id="3.90.550.10">
    <property type="entry name" value="Spore Coat Polysaccharide Biosynthesis Protein SpsA, Chain A"/>
    <property type="match status" value="1"/>
</dbReference>
<evidence type="ECO:0000256" key="6">
    <source>
        <dbReference type="ARBA" id="ARBA00023134"/>
    </source>
</evidence>
<reference evidence="10" key="2">
    <citation type="submission" date="2021-04" db="EMBL/GenBank/DDBJ databases">
        <authorList>
            <person name="Gilroy R."/>
        </authorList>
    </citation>
    <scope>NUCLEOTIDE SEQUENCE</scope>
    <source>
        <strain evidence="10">ChiHjej11B10-19426</strain>
    </source>
</reference>
<dbReference type="Pfam" id="PF22640">
    <property type="entry name" value="ManC_GMP_beta-helix"/>
    <property type="match status" value="1"/>
</dbReference>